<name>A0A1I5Y3S9_9FIRM</name>
<sequence length="58" mass="6649">MIVADLNLGGRFYCDIPDDLASKIIDEIRSAEKPDRDELERKCQELKQKIVSERGKKA</sequence>
<organism evidence="1 2">
    <name type="scientific">Butyrivibrio proteoclasticus</name>
    <dbReference type="NCBI Taxonomy" id="43305"/>
    <lineage>
        <taxon>Bacteria</taxon>
        <taxon>Bacillati</taxon>
        <taxon>Bacillota</taxon>
        <taxon>Clostridia</taxon>
        <taxon>Lachnospirales</taxon>
        <taxon>Lachnospiraceae</taxon>
        <taxon>Butyrivibrio</taxon>
    </lineage>
</organism>
<reference evidence="2" key="1">
    <citation type="submission" date="2016-10" db="EMBL/GenBank/DDBJ databases">
        <authorList>
            <person name="Varghese N."/>
            <person name="Submissions S."/>
        </authorList>
    </citation>
    <scope>NUCLEOTIDE SEQUENCE [LARGE SCALE GENOMIC DNA]</scope>
    <source>
        <strain evidence="2">P18</strain>
    </source>
</reference>
<gene>
    <name evidence="1" type="ORF">SAMN04487928_14025</name>
</gene>
<evidence type="ECO:0000313" key="2">
    <source>
        <dbReference type="Proteomes" id="UP000182624"/>
    </source>
</evidence>
<protein>
    <submittedName>
        <fullName evidence="1">Uncharacterized protein</fullName>
    </submittedName>
</protein>
<evidence type="ECO:0000313" key="1">
    <source>
        <dbReference type="EMBL" id="SFQ38760.1"/>
    </source>
</evidence>
<accession>A0A1I5Y3S9</accession>
<dbReference type="AlphaFoldDB" id="A0A1I5Y3S9"/>
<keyword evidence="2" id="KW-1185">Reference proteome</keyword>
<dbReference type="EMBL" id="FOXO01000040">
    <property type="protein sequence ID" value="SFQ38760.1"/>
    <property type="molecule type" value="Genomic_DNA"/>
</dbReference>
<proteinExistence type="predicted"/>
<dbReference type="Proteomes" id="UP000182624">
    <property type="component" value="Unassembled WGS sequence"/>
</dbReference>